<sequence>MSCYFTGFEYLLYSKKNNLSVVKIFRKKILNMGFRLSSQKEDISKHYIENFFSKDDKMLELHQKIGYNTKINSEGCISIYSGIELLKNPYIVPETMNIKKQCFQYVWFPGEYYYFMITLPGDIEKDIFSKTIFCMLKELLY</sequence>
<dbReference type="AlphaFoldDB" id="A0A3E4WUR3"/>
<reference evidence="1 2" key="1">
    <citation type="submission" date="2018-08" db="EMBL/GenBank/DDBJ databases">
        <title>A genome reference for cultivated species of the human gut microbiota.</title>
        <authorList>
            <person name="Zou Y."/>
            <person name="Xue W."/>
            <person name="Luo G."/>
        </authorList>
    </citation>
    <scope>NUCLEOTIDE SEQUENCE [LARGE SCALE GENOMIC DNA]</scope>
    <source>
        <strain evidence="1 2">OM08-13BH</strain>
    </source>
</reference>
<organism evidence="1 2">
    <name type="scientific">Phocaeicola vulgatus</name>
    <name type="common">Bacteroides vulgatus</name>
    <dbReference type="NCBI Taxonomy" id="821"/>
    <lineage>
        <taxon>Bacteria</taxon>
        <taxon>Pseudomonadati</taxon>
        <taxon>Bacteroidota</taxon>
        <taxon>Bacteroidia</taxon>
        <taxon>Bacteroidales</taxon>
        <taxon>Bacteroidaceae</taxon>
        <taxon>Phocaeicola</taxon>
    </lineage>
</organism>
<dbReference type="EMBL" id="QSTG01000006">
    <property type="protein sequence ID" value="RGM45912.1"/>
    <property type="molecule type" value="Genomic_DNA"/>
</dbReference>
<name>A0A3E4WUR3_PHOVU</name>
<gene>
    <name evidence="1" type="ORF">DXC16_05045</name>
</gene>
<protein>
    <submittedName>
        <fullName evidence="1">Uncharacterized protein</fullName>
    </submittedName>
</protein>
<evidence type="ECO:0000313" key="1">
    <source>
        <dbReference type="EMBL" id="RGM45912.1"/>
    </source>
</evidence>
<dbReference type="Proteomes" id="UP000261003">
    <property type="component" value="Unassembled WGS sequence"/>
</dbReference>
<accession>A0A3E4WUR3</accession>
<evidence type="ECO:0000313" key="2">
    <source>
        <dbReference type="Proteomes" id="UP000261003"/>
    </source>
</evidence>
<proteinExistence type="predicted"/>
<comment type="caution">
    <text evidence="1">The sequence shown here is derived from an EMBL/GenBank/DDBJ whole genome shotgun (WGS) entry which is preliminary data.</text>
</comment>